<dbReference type="EMBL" id="KL197714">
    <property type="protein sequence ID" value="KDQ60065.1"/>
    <property type="molecule type" value="Genomic_DNA"/>
</dbReference>
<dbReference type="AlphaFoldDB" id="A0A067Q1N2"/>
<keyword evidence="7" id="KW-1185">Reference proteome</keyword>
<comment type="subcellular location">
    <subcellularLocation>
        <location evidence="1">Endoplasmic reticulum</location>
    </subcellularLocation>
</comment>
<keyword evidence="4" id="KW-0560">Oxidoreductase</keyword>
<dbReference type="PRINTS" id="PR00080">
    <property type="entry name" value="SDRFAMILY"/>
</dbReference>
<dbReference type="STRING" id="933084.A0A067Q1N2"/>
<evidence type="ECO:0000256" key="3">
    <source>
        <dbReference type="ARBA" id="ARBA00022857"/>
    </source>
</evidence>
<evidence type="ECO:0000313" key="7">
    <source>
        <dbReference type="Proteomes" id="UP000027265"/>
    </source>
</evidence>
<name>A0A067Q1N2_9AGAM</name>
<dbReference type="GO" id="GO:0016491">
    <property type="term" value="F:oxidoreductase activity"/>
    <property type="evidence" value="ECO:0007669"/>
    <property type="project" value="UniProtKB-KW"/>
</dbReference>
<dbReference type="Proteomes" id="UP000027265">
    <property type="component" value="Unassembled WGS sequence"/>
</dbReference>
<dbReference type="PANTHER" id="PTHR43899:SF13">
    <property type="entry name" value="RH59310P"/>
    <property type="match status" value="1"/>
</dbReference>
<dbReference type="GO" id="GO:0005783">
    <property type="term" value="C:endoplasmic reticulum"/>
    <property type="evidence" value="ECO:0007669"/>
    <property type="project" value="UniProtKB-SubCell"/>
</dbReference>
<accession>A0A067Q1N2</accession>
<dbReference type="InParanoid" id="A0A067Q1N2"/>
<comment type="similarity">
    <text evidence="2 5">Belongs to the short-chain dehydrogenases/reductases (SDR) family.</text>
</comment>
<gene>
    <name evidence="6" type="ORF">JAAARDRAFT_32442</name>
</gene>
<dbReference type="PANTHER" id="PTHR43899">
    <property type="entry name" value="RH59310P"/>
    <property type="match status" value="1"/>
</dbReference>
<evidence type="ECO:0000256" key="2">
    <source>
        <dbReference type="ARBA" id="ARBA00006484"/>
    </source>
</evidence>
<dbReference type="Pfam" id="PF00106">
    <property type="entry name" value="adh_short"/>
    <property type="match status" value="1"/>
</dbReference>
<dbReference type="HOGENOM" id="CLU_010194_38_2_1"/>
<dbReference type="SUPFAM" id="SSF51735">
    <property type="entry name" value="NAD(P)-binding Rossmann-fold domains"/>
    <property type="match status" value="1"/>
</dbReference>
<protein>
    <recommendedName>
        <fullName evidence="8">NAD(P)-binding protein</fullName>
    </recommendedName>
</protein>
<evidence type="ECO:0008006" key="8">
    <source>
        <dbReference type="Google" id="ProtNLM"/>
    </source>
</evidence>
<keyword evidence="3" id="KW-0521">NADP</keyword>
<dbReference type="PROSITE" id="PS00061">
    <property type="entry name" value="ADH_SHORT"/>
    <property type="match status" value="1"/>
</dbReference>
<reference evidence="7" key="1">
    <citation type="journal article" date="2014" name="Proc. Natl. Acad. Sci. U.S.A.">
        <title>Extensive sampling of basidiomycete genomes demonstrates inadequacy of the white-rot/brown-rot paradigm for wood decay fungi.</title>
        <authorList>
            <person name="Riley R."/>
            <person name="Salamov A.A."/>
            <person name="Brown D.W."/>
            <person name="Nagy L.G."/>
            <person name="Floudas D."/>
            <person name="Held B.W."/>
            <person name="Levasseur A."/>
            <person name="Lombard V."/>
            <person name="Morin E."/>
            <person name="Otillar R."/>
            <person name="Lindquist E.A."/>
            <person name="Sun H."/>
            <person name="LaButti K.M."/>
            <person name="Schmutz J."/>
            <person name="Jabbour D."/>
            <person name="Luo H."/>
            <person name="Baker S.E."/>
            <person name="Pisabarro A.G."/>
            <person name="Walton J.D."/>
            <person name="Blanchette R.A."/>
            <person name="Henrissat B."/>
            <person name="Martin F."/>
            <person name="Cullen D."/>
            <person name="Hibbett D.S."/>
            <person name="Grigoriev I.V."/>
        </authorList>
    </citation>
    <scope>NUCLEOTIDE SEQUENCE [LARGE SCALE GENOMIC DNA]</scope>
    <source>
        <strain evidence="7">MUCL 33604</strain>
    </source>
</reference>
<dbReference type="InterPro" id="IPR051019">
    <property type="entry name" value="VLCFA-Steroid_DH"/>
</dbReference>
<dbReference type="InterPro" id="IPR020904">
    <property type="entry name" value="Sc_DH/Rdtase_CS"/>
</dbReference>
<dbReference type="Gene3D" id="3.40.50.720">
    <property type="entry name" value="NAD(P)-binding Rossmann-like Domain"/>
    <property type="match status" value="1"/>
</dbReference>
<evidence type="ECO:0000256" key="4">
    <source>
        <dbReference type="ARBA" id="ARBA00023002"/>
    </source>
</evidence>
<evidence type="ECO:0000313" key="6">
    <source>
        <dbReference type="EMBL" id="KDQ60065.1"/>
    </source>
</evidence>
<evidence type="ECO:0000256" key="5">
    <source>
        <dbReference type="RuleBase" id="RU000363"/>
    </source>
</evidence>
<dbReference type="InterPro" id="IPR002347">
    <property type="entry name" value="SDR_fam"/>
</dbReference>
<dbReference type="PIRSF" id="PIRSF000126">
    <property type="entry name" value="11-beta-HSD1"/>
    <property type="match status" value="1"/>
</dbReference>
<proteinExistence type="inferred from homology"/>
<dbReference type="PRINTS" id="PR00081">
    <property type="entry name" value="GDHRDH"/>
</dbReference>
<dbReference type="InterPro" id="IPR036291">
    <property type="entry name" value="NAD(P)-bd_dom_sf"/>
</dbReference>
<sequence length="284" mass="31188">MFWRLFTSGIDRYRHGEESWALVTGGSDGIGKGLCEVLASKGFNVFIHGRNQTKLVSVLEELKVTYPTRQFEVIVADATNPALASEVAAAVAQKNLTILINNAGYTDTAIRAFVLTDHQEFDKAIAIGVGWITHLTRELLPLLMKNEPSLMVNVGSYVQSHPPPFLAVYSATKGYTLALTQSLRTEMQYTSHPNVEIQYHEIHSVSTHSNRKAPGLTRPTAHRMAEAIVGAVGSGRGFVVPYWPHELVSWVLWILPEGVVNSLAAGVLQDRRVDVEGKGKGKDD</sequence>
<dbReference type="OrthoDB" id="47007at2759"/>
<organism evidence="6 7">
    <name type="scientific">Jaapia argillacea MUCL 33604</name>
    <dbReference type="NCBI Taxonomy" id="933084"/>
    <lineage>
        <taxon>Eukaryota</taxon>
        <taxon>Fungi</taxon>
        <taxon>Dikarya</taxon>
        <taxon>Basidiomycota</taxon>
        <taxon>Agaricomycotina</taxon>
        <taxon>Agaricomycetes</taxon>
        <taxon>Agaricomycetidae</taxon>
        <taxon>Jaapiales</taxon>
        <taxon>Jaapiaceae</taxon>
        <taxon>Jaapia</taxon>
    </lineage>
</organism>
<evidence type="ECO:0000256" key="1">
    <source>
        <dbReference type="ARBA" id="ARBA00004240"/>
    </source>
</evidence>